<proteinExistence type="predicted"/>
<feature type="region of interest" description="Disordered" evidence="1">
    <location>
        <begin position="1"/>
        <end position="63"/>
    </location>
</feature>
<comment type="caution">
    <text evidence="2">The sequence shown here is derived from an EMBL/GenBank/DDBJ whole genome shotgun (WGS) entry which is preliminary data.</text>
</comment>
<protein>
    <submittedName>
        <fullName evidence="2">Uncharacterized protein</fullName>
    </submittedName>
</protein>
<evidence type="ECO:0000256" key="1">
    <source>
        <dbReference type="SAM" id="MobiDB-lite"/>
    </source>
</evidence>
<reference evidence="2" key="1">
    <citation type="submission" date="2020-08" db="EMBL/GenBank/DDBJ databases">
        <title>Multicomponent nature underlies the extraordinary mechanical properties of spider dragline silk.</title>
        <authorList>
            <person name="Kono N."/>
            <person name="Nakamura H."/>
            <person name="Mori M."/>
            <person name="Yoshida Y."/>
            <person name="Ohtoshi R."/>
            <person name="Malay A.D."/>
            <person name="Moran D.A.P."/>
            <person name="Tomita M."/>
            <person name="Numata K."/>
            <person name="Arakawa K."/>
        </authorList>
    </citation>
    <scope>NUCLEOTIDE SEQUENCE</scope>
</reference>
<name>A0A8X6INY6_NEPPI</name>
<accession>A0A8X6INY6</accession>
<gene>
    <name evidence="2" type="ORF">NPIL_474411</name>
</gene>
<keyword evidence="3" id="KW-1185">Reference proteome</keyword>
<dbReference type="Proteomes" id="UP000887013">
    <property type="component" value="Unassembled WGS sequence"/>
</dbReference>
<dbReference type="EMBL" id="BMAW01092122">
    <property type="protein sequence ID" value="GFS53254.1"/>
    <property type="molecule type" value="Genomic_DNA"/>
</dbReference>
<dbReference type="AlphaFoldDB" id="A0A8X6INY6"/>
<organism evidence="2 3">
    <name type="scientific">Nephila pilipes</name>
    <name type="common">Giant wood spider</name>
    <name type="synonym">Nephila maculata</name>
    <dbReference type="NCBI Taxonomy" id="299642"/>
    <lineage>
        <taxon>Eukaryota</taxon>
        <taxon>Metazoa</taxon>
        <taxon>Ecdysozoa</taxon>
        <taxon>Arthropoda</taxon>
        <taxon>Chelicerata</taxon>
        <taxon>Arachnida</taxon>
        <taxon>Araneae</taxon>
        <taxon>Araneomorphae</taxon>
        <taxon>Entelegynae</taxon>
        <taxon>Araneoidea</taxon>
        <taxon>Nephilidae</taxon>
        <taxon>Nephila</taxon>
    </lineage>
</organism>
<sequence length="93" mass="10396">MASWARCPSYPKPPKGAANFRNNKNSNNKVINYSYAQATSNAPRPQMAPTTGANQKPPHKMRPEPTEITAQILIFQIICKEETSLNSLIYFIS</sequence>
<evidence type="ECO:0000313" key="2">
    <source>
        <dbReference type="EMBL" id="GFS53254.1"/>
    </source>
</evidence>
<feature type="compositionally biased region" description="Polar residues" evidence="1">
    <location>
        <begin position="34"/>
        <end position="54"/>
    </location>
</feature>
<feature type="compositionally biased region" description="Low complexity" evidence="1">
    <location>
        <begin position="19"/>
        <end position="32"/>
    </location>
</feature>
<evidence type="ECO:0000313" key="3">
    <source>
        <dbReference type="Proteomes" id="UP000887013"/>
    </source>
</evidence>